<proteinExistence type="inferred from homology"/>
<keyword evidence="14" id="KW-0326">Glycosidase</keyword>
<keyword evidence="9" id="KW-0328">Glycosyltransferase</keyword>
<dbReference type="Gene3D" id="1.50.10.10">
    <property type="match status" value="1"/>
</dbReference>
<evidence type="ECO:0000256" key="5">
    <source>
        <dbReference type="ARBA" id="ARBA00012560"/>
    </source>
</evidence>
<evidence type="ECO:0000256" key="13">
    <source>
        <dbReference type="ARBA" id="ARBA00023268"/>
    </source>
</evidence>
<comment type="caution">
    <text evidence="21">The sequence shown here is derived from an EMBL/GenBank/DDBJ whole genome shotgun (WGS) entry which is preliminary data.</text>
</comment>
<feature type="domain" description="Glycogen debranching enzyme C-terminal" evidence="17">
    <location>
        <begin position="1082"/>
        <end position="1543"/>
    </location>
</feature>
<evidence type="ECO:0000256" key="11">
    <source>
        <dbReference type="ARBA" id="ARBA00022801"/>
    </source>
</evidence>
<dbReference type="GO" id="GO:0005978">
    <property type="term" value="P:glycogen biosynthetic process"/>
    <property type="evidence" value="ECO:0007669"/>
    <property type="project" value="UniProtKB-KW"/>
</dbReference>
<comment type="catalytic activity">
    <reaction evidence="2">
        <text>Hydrolysis of (1-&gt;6)-alpha-D-glucosidic branch linkages in glycogen phosphorylase limit dextrin.</text>
        <dbReference type="EC" id="3.2.1.33"/>
    </reaction>
</comment>
<dbReference type="InterPro" id="IPR032790">
    <property type="entry name" value="GDE_C"/>
</dbReference>
<feature type="domain" description="Glycogen debranching enzyme glucanotransferase" evidence="19">
    <location>
        <begin position="178"/>
        <end position="611"/>
    </location>
</feature>
<keyword evidence="8" id="KW-0963">Cytoplasm</keyword>
<dbReference type="EC" id="2.4.1.25" evidence="5"/>
<name>A0A2P6MUF0_9EUKA</name>
<dbReference type="Proteomes" id="UP000241769">
    <property type="component" value="Unassembled WGS sequence"/>
</dbReference>
<evidence type="ECO:0000256" key="9">
    <source>
        <dbReference type="ARBA" id="ARBA00022676"/>
    </source>
</evidence>
<evidence type="ECO:0000256" key="4">
    <source>
        <dbReference type="ARBA" id="ARBA00004496"/>
    </source>
</evidence>
<comment type="subcellular location">
    <subcellularLocation>
        <location evidence="4">Cytoplasm</location>
    </subcellularLocation>
</comment>
<dbReference type="GO" id="GO:0005737">
    <property type="term" value="C:cytoplasm"/>
    <property type="evidence" value="ECO:0007669"/>
    <property type="project" value="UniProtKB-SubCell"/>
</dbReference>
<evidence type="ECO:0000313" key="22">
    <source>
        <dbReference type="Proteomes" id="UP000241769"/>
    </source>
</evidence>
<dbReference type="InterPro" id="IPR010401">
    <property type="entry name" value="AGL/Gdb1"/>
</dbReference>
<dbReference type="GO" id="GO:0004135">
    <property type="term" value="F:amylo-alpha-1,6-glucosidase activity"/>
    <property type="evidence" value="ECO:0007669"/>
    <property type="project" value="UniProtKB-EC"/>
</dbReference>
<dbReference type="GO" id="GO:0005980">
    <property type="term" value="P:glycogen catabolic process"/>
    <property type="evidence" value="ECO:0007669"/>
    <property type="project" value="InterPro"/>
</dbReference>
<comment type="catalytic activity">
    <reaction evidence="1">
        <text>Transfers a segment of a (1-&gt;4)-alpha-D-glucan to a new position in an acceptor, which may be glucose or a (1-&gt;4)-alpha-D-glucan.</text>
        <dbReference type="EC" id="2.4.1.25"/>
    </reaction>
</comment>
<dbReference type="SUPFAM" id="SSF48208">
    <property type="entry name" value="Six-hairpin glycosidases"/>
    <property type="match status" value="1"/>
</dbReference>
<dbReference type="STRING" id="1890364.A0A2P6MUF0"/>
<dbReference type="OrthoDB" id="10248904at2759"/>
<dbReference type="Pfam" id="PF14699">
    <property type="entry name" value="hGDE_N"/>
    <property type="match status" value="1"/>
</dbReference>
<evidence type="ECO:0000259" key="18">
    <source>
        <dbReference type="Pfam" id="PF14699"/>
    </source>
</evidence>
<evidence type="ECO:0000256" key="10">
    <source>
        <dbReference type="ARBA" id="ARBA00022679"/>
    </source>
</evidence>
<dbReference type="GO" id="GO:0004134">
    <property type="term" value="F:4-alpha-glucanotransferase activity"/>
    <property type="evidence" value="ECO:0007669"/>
    <property type="project" value="UniProtKB-EC"/>
</dbReference>
<protein>
    <recommendedName>
        <fullName evidence="7">Glycogen debranching enzyme</fullName>
        <ecNumber evidence="5">2.4.1.25</ecNumber>
        <ecNumber evidence="6">3.2.1.33</ecNumber>
    </recommendedName>
    <alternativeName>
        <fullName evidence="16">Glycogen debrancher</fullName>
    </alternativeName>
</protein>
<dbReference type="InterPro" id="IPR012341">
    <property type="entry name" value="6hp_glycosidase-like_sf"/>
</dbReference>
<evidence type="ECO:0000256" key="1">
    <source>
        <dbReference type="ARBA" id="ARBA00000439"/>
    </source>
</evidence>
<dbReference type="InterPro" id="IPR032788">
    <property type="entry name" value="AGL_central"/>
</dbReference>
<evidence type="ECO:0000259" key="17">
    <source>
        <dbReference type="Pfam" id="PF06202"/>
    </source>
</evidence>
<dbReference type="PANTHER" id="PTHR10569">
    <property type="entry name" value="GLYCOGEN DEBRANCHING ENZYME"/>
    <property type="match status" value="1"/>
</dbReference>
<dbReference type="FunCoup" id="A0A2P6MUF0">
    <property type="interactions" value="240"/>
</dbReference>
<dbReference type="SUPFAM" id="SSF51445">
    <property type="entry name" value="(Trans)glycosidases"/>
    <property type="match status" value="1"/>
</dbReference>
<dbReference type="InParanoid" id="A0A2P6MUF0"/>
<dbReference type="InterPro" id="IPR008928">
    <property type="entry name" value="6-hairpin_glycosidase_sf"/>
</dbReference>
<evidence type="ECO:0000256" key="14">
    <source>
        <dbReference type="ARBA" id="ARBA00023295"/>
    </source>
</evidence>
<keyword evidence="22" id="KW-1185">Reference proteome</keyword>
<evidence type="ECO:0000256" key="2">
    <source>
        <dbReference type="ARBA" id="ARBA00000927"/>
    </source>
</evidence>
<feature type="domain" description="Eukaryotic glycogen debranching enzyme N-terminal" evidence="18">
    <location>
        <begin position="84"/>
        <end position="175"/>
    </location>
</feature>
<keyword evidence="11" id="KW-0378">Hydrolase</keyword>
<dbReference type="Pfam" id="PF14701">
    <property type="entry name" value="hDGE_amylase"/>
    <property type="match status" value="1"/>
</dbReference>
<evidence type="ECO:0000256" key="7">
    <source>
        <dbReference type="ARBA" id="ARBA00020723"/>
    </source>
</evidence>
<dbReference type="InterPro" id="IPR029436">
    <property type="entry name" value="AGL_euk_N"/>
</dbReference>
<comment type="similarity">
    <text evidence="15">Belongs to the glycogen debranching enzyme family.</text>
</comment>
<keyword evidence="12" id="KW-0320">Glycogen biosynthesis</keyword>
<dbReference type="FunFam" id="1.50.10.10:FF:000039">
    <property type="entry name" value="Glycogen debranching enzyme Gdb1, putative"/>
    <property type="match status" value="1"/>
</dbReference>
<dbReference type="InterPro" id="IPR032792">
    <property type="entry name" value="AGL_glucanoTrfase"/>
</dbReference>
<reference evidence="21 22" key="1">
    <citation type="journal article" date="2018" name="Genome Biol. Evol.">
        <title>Multiple Roots of Fruiting Body Formation in Amoebozoa.</title>
        <authorList>
            <person name="Hillmann F."/>
            <person name="Forbes G."/>
            <person name="Novohradska S."/>
            <person name="Ferling I."/>
            <person name="Riege K."/>
            <person name="Groth M."/>
            <person name="Westermann M."/>
            <person name="Marz M."/>
            <person name="Spaller T."/>
            <person name="Winckler T."/>
            <person name="Schaap P."/>
            <person name="Glockner G."/>
        </authorList>
    </citation>
    <scope>NUCLEOTIDE SEQUENCE [LARGE SCALE GENOMIC DNA]</scope>
    <source>
        <strain evidence="21 22">Jena</strain>
    </source>
</reference>
<feature type="domain" description="Glycogen debranching enzyme central" evidence="20">
    <location>
        <begin position="752"/>
        <end position="1003"/>
    </location>
</feature>
<evidence type="ECO:0000313" key="21">
    <source>
        <dbReference type="EMBL" id="PRP75329.1"/>
    </source>
</evidence>
<evidence type="ECO:0000256" key="15">
    <source>
        <dbReference type="ARBA" id="ARBA00025780"/>
    </source>
</evidence>
<organism evidence="21 22">
    <name type="scientific">Planoprotostelium fungivorum</name>
    <dbReference type="NCBI Taxonomy" id="1890364"/>
    <lineage>
        <taxon>Eukaryota</taxon>
        <taxon>Amoebozoa</taxon>
        <taxon>Evosea</taxon>
        <taxon>Variosea</taxon>
        <taxon>Cavosteliida</taxon>
        <taxon>Cavosteliaceae</taxon>
        <taxon>Planoprotostelium</taxon>
    </lineage>
</organism>
<dbReference type="EMBL" id="MDYQ01000395">
    <property type="protein sequence ID" value="PRP75329.1"/>
    <property type="molecule type" value="Genomic_DNA"/>
</dbReference>
<dbReference type="Gene3D" id="3.20.20.80">
    <property type="entry name" value="Glycosidases"/>
    <property type="match status" value="2"/>
</dbReference>
<dbReference type="PANTHER" id="PTHR10569:SF2">
    <property type="entry name" value="GLYCOGEN DEBRANCHING ENZYME"/>
    <property type="match status" value="1"/>
</dbReference>
<keyword evidence="10" id="KW-0808">Transferase</keyword>
<sequence>MSYYNKFLEIFGKSPNRALELPTEPSTTTHRRPQSHATYHLLMASTRTRWATIQPESIDGLFQEAKGIVRPFSKVFYVPQGSHLKFVIAAGSSDYLLRDLSLFINYPAEGKKFDRKVFQEIKASPYNGLDDWVAELRQPIQASGFFEYYFQCLENGSTVVSSKRSFNVEPDLKLNGKPLPAEGIVIQTALTKCLGHLDDWQSHFQESSELGYNMIHFTPVQELGFSGSAYSLYDQVSIEPTIFTAKTRANGKTAAKQAPAFPQREVALQSAIQKMEKDFGLLSMTDVVLNHTANNTPWLADHPEAGYNLDNSPHLRKAFDVDEALLVFSTDIHNGVYMDIPKGNFSEDDVRHLLSVFRRTVWPQWKMWEYYVVDVASTIAQVSAELRGDYKFDSRYGADPMSDSCFDPLKTLMDDGIRDDGHQGRFSLKIDLDVLLSIFGSEEQLSPSDVEKRMVRMRQVLDQFNAPGYHAYDTDTDLIIQNLFHRINRGPLLPGRHITDNYFTRVKGRDGRQIALANNGWIWAGNPLINFAGPESNAYYLREVIIWGDCVKLRYGLRPTDSPWLWDHMTKYCEWSAKLFHGLRIDNAHSTPIHVAQHLLDAARRIRPDLYVMAELFTGSQELDEHFVASWGINALIREAMQASDSWDLGRYIHRYGGSPVGSVSIPPGGSDNFVVLPSPPLSIVVDCTHDNETPQQKRTPEDTLSSFGLVAMAASAIGSTTGYDQLVAKNIDVVHEKKRYSSMKKDGKWKGVGEVKAILNRLHTRMATEKYGEVHVHQVDNLIAVQRHRPADHSAVYLIAHTAFNHGAHHLSPETSVVKVPAKITSVIVGARITVPRGVEQKDDEEIAGVESSLEISTRDASQFADFRVTTDATGSMITEVHLKNFYPGSILAFNAEPFPEQQKSLVAIREQLADTAALYKTLEAVNLVDLNVLLYRCKEEEEATFGSSTFDIPNYGRLMYCGIASFDWLLEKLRPRNDMGHPLFGNLRDGNWILDYVTGRLQRAKGLDGVRLWLEKIFDEMKRIPRFLIPKYFDQCVSTLYHLSTHRALSSMSSFVRPKSETSHTFSQKLALGSVQLYSSVQHASLLSGTDKPSLAAGLPHFSSGYMRAWGRDTFIAIRGLLMVTGRLEEARDIITTCAGFIRHGLMPNLLDGGQNPRYNARDATWWFLQSVQDYCTIAPEGIKLLDQTIDRLFPHDEQEKHSTWKEKKEPVQMKLSDVIHEIFTKHANGIQFREWNAGTRIDAHMRDEGFNIRVYTDWSNGFVFGGNVWNCGTWMDKMGESQKAGSQGFPGTPRDGADVEIVGMLKSTLRWLSSLHEQKKFPHAGVEVKQGDGTTKKVTFKEWDQLVQRNFENYFYVPEDPKQDEAYHVRTEHVNRRGIYRDTVGSTQGWSDYQLRPNAPVAMAVAPELFNRDHARRALAITEEVLVGPLGMATLDPSDFNYEPDYDMSIDTDNRRLSKGFNYHQGPEWVWVLGYYLRAYANFEREDKRLTRHHISHIIVEHKKHITESPWRGIHELTNKNGSECHYSCPTQAWSLSCLLDTLYDLRLE</sequence>
<evidence type="ECO:0000256" key="12">
    <source>
        <dbReference type="ARBA" id="ARBA00023056"/>
    </source>
</evidence>
<dbReference type="InterPro" id="IPR017853">
    <property type="entry name" value="GH"/>
</dbReference>
<evidence type="ECO:0000256" key="3">
    <source>
        <dbReference type="ARBA" id="ARBA00003530"/>
    </source>
</evidence>
<dbReference type="Pfam" id="PF14702">
    <property type="entry name" value="hGDE_central"/>
    <property type="match status" value="1"/>
</dbReference>
<gene>
    <name evidence="21" type="ORF">PROFUN_05640</name>
</gene>
<evidence type="ECO:0000256" key="6">
    <source>
        <dbReference type="ARBA" id="ARBA00012778"/>
    </source>
</evidence>
<evidence type="ECO:0000256" key="8">
    <source>
        <dbReference type="ARBA" id="ARBA00022490"/>
    </source>
</evidence>
<comment type="function">
    <text evidence="3">Multifunctional enzyme acting as 1,4-alpha-D-glucan:1,4-alpha-D-glucan 4-alpha-D-glycosyltransferase and amylo-1,6-glucosidase in glycogen degradation.</text>
</comment>
<evidence type="ECO:0000259" key="20">
    <source>
        <dbReference type="Pfam" id="PF14702"/>
    </source>
</evidence>
<keyword evidence="13" id="KW-0511">Multifunctional enzyme</keyword>
<accession>A0A2P6MUF0</accession>
<dbReference type="EC" id="3.2.1.33" evidence="6"/>
<dbReference type="Pfam" id="PF06202">
    <property type="entry name" value="GDE_C"/>
    <property type="match status" value="1"/>
</dbReference>
<evidence type="ECO:0000259" key="19">
    <source>
        <dbReference type="Pfam" id="PF14701"/>
    </source>
</evidence>
<evidence type="ECO:0000256" key="16">
    <source>
        <dbReference type="ARBA" id="ARBA00031477"/>
    </source>
</evidence>